<organism evidence="5 6">
    <name type="scientific">Billgrantia tianxiuensis</name>
    <dbReference type="NCBI Taxonomy" id="2497861"/>
    <lineage>
        <taxon>Bacteria</taxon>
        <taxon>Pseudomonadati</taxon>
        <taxon>Pseudomonadota</taxon>
        <taxon>Gammaproteobacteria</taxon>
        <taxon>Oceanospirillales</taxon>
        <taxon>Halomonadaceae</taxon>
        <taxon>Billgrantia</taxon>
    </lineage>
</organism>
<dbReference type="Pfam" id="PF13410">
    <property type="entry name" value="GST_C_2"/>
    <property type="match status" value="1"/>
</dbReference>
<dbReference type="EMBL" id="CP035042">
    <property type="protein sequence ID" value="QHC48526.1"/>
    <property type="molecule type" value="Genomic_DNA"/>
</dbReference>
<evidence type="ECO:0000259" key="4">
    <source>
        <dbReference type="Pfam" id="PF13409"/>
    </source>
</evidence>
<dbReference type="PANTHER" id="PTHR32419:SF6">
    <property type="entry name" value="GLUTATHIONE S-TRANSFERASE OMEGA-LIKE 1-RELATED"/>
    <property type="match status" value="1"/>
</dbReference>
<accession>A0A6I6SIP9</accession>
<evidence type="ECO:0000313" key="6">
    <source>
        <dbReference type="Proteomes" id="UP000464013"/>
    </source>
</evidence>
<dbReference type="InterPro" id="IPR036282">
    <property type="entry name" value="Glutathione-S-Trfase_C_sf"/>
</dbReference>
<dbReference type="Gene3D" id="3.40.30.10">
    <property type="entry name" value="Glutaredoxin"/>
    <property type="match status" value="1"/>
</dbReference>
<feature type="binding site" evidence="2">
    <location>
        <position position="89"/>
    </location>
    <ligand>
        <name>glutathione</name>
        <dbReference type="ChEBI" id="CHEBI:57925"/>
    </ligand>
</feature>
<dbReference type="PANTHER" id="PTHR32419">
    <property type="entry name" value="GLUTATHIONYL-HYDROQUINONE REDUCTASE"/>
    <property type="match status" value="1"/>
</dbReference>
<evidence type="ECO:0000313" key="5">
    <source>
        <dbReference type="EMBL" id="QHC48526.1"/>
    </source>
</evidence>
<protein>
    <submittedName>
        <fullName evidence="5">Glutathione S-transferase family protein</fullName>
    </submittedName>
</protein>
<dbReference type="InterPro" id="IPR004045">
    <property type="entry name" value="Glutathione_S-Trfase_N"/>
</dbReference>
<dbReference type="GO" id="GO:0005737">
    <property type="term" value="C:cytoplasm"/>
    <property type="evidence" value="ECO:0007669"/>
    <property type="project" value="TreeGrafter"/>
</dbReference>
<evidence type="ECO:0000256" key="3">
    <source>
        <dbReference type="PIRSR" id="PIRSR015753-3"/>
    </source>
</evidence>
<gene>
    <name evidence="5" type="ORF">EKK97_01425</name>
</gene>
<dbReference type="InterPro" id="IPR047047">
    <property type="entry name" value="GST_Omega-like_C"/>
</dbReference>
<feature type="active site" description="Nucleophile" evidence="1">
    <location>
        <position position="56"/>
    </location>
</feature>
<dbReference type="SUPFAM" id="SSF52833">
    <property type="entry name" value="Thioredoxin-like"/>
    <property type="match status" value="1"/>
</dbReference>
<dbReference type="SFLD" id="SFLDS00019">
    <property type="entry name" value="Glutathione_Transferase_(cytos"/>
    <property type="match status" value="1"/>
</dbReference>
<dbReference type="PIRSF" id="PIRSF015753">
    <property type="entry name" value="GST"/>
    <property type="match status" value="1"/>
</dbReference>
<evidence type="ECO:0000256" key="2">
    <source>
        <dbReference type="PIRSR" id="PIRSR015753-2"/>
    </source>
</evidence>
<reference evidence="5 6" key="1">
    <citation type="submission" date="2019-01" db="EMBL/GenBank/DDBJ databases">
        <title>Complete genome of a denitifying bacterium Halomons sp. BC-M4-5.</title>
        <authorList>
            <person name="Wang L."/>
            <person name="Shao Z."/>
        </authorList>
    </citation>
    <scope>NUCLEOTIDE SEQUENCE [LARGE SCALE GENOMIC DNA]</scope>
    <source>
        <strain evidence="5 6">BC-M4-5</strain>
    </source>
</reference>
<keyword evidence="6" id="KW-1185">Reference proteome</keyword>
<evidence type="ECO:0000256" key="1">
    <source>
        <dbReference type="PIRSR" id="PIRSR015753-1"/>
    </source>
</evidence>
<dbReference type="InterPro" id="IPR040079">
    <property type="entry name" value="Glutathione_S-Trfase"/>
</dbReference>
<feature type="binding site" evidence="2">
    <location>
        <begin position="117"/>
        <end position="120"/>
    </location>
    <ligand>
        <name>glutathione</name>
        <dbReference type="ChEBI" id="CHEBI:57925"/>
    </ligand>
</feature>
<name>A0A6I6SIP9_9GAMM</name>
<dbReference type="SUPFAM" id="SSF47616">
    <property type="entry name" value="GST C-terminal domain-like"/>
    <property type="match status" value="1"/>
</dbReference>
<feature type="site" description="Lowers pKa of active site Cys" evidence="3">
    <location>
        <position position="240"/>
    </location>
</feature>
<dbReference type="KEGG" id="htx:EKK97_01425"/>
<keyword evidence="5" id="KW-0808">Transferase</keyword>
<dbReference type="Gene3D" id="1.20.1050.10">
    <property type="match status" value="1"/>
</dbReference>
<dbReference type="GO" id="GO:0004364">
    <property type="term" value="F:glutathione transferase activity"/>
    <property type="evidence" value="ECO:0007669"/>
    <property type="project" value="InterPro"/>
</dbReference>
<dbReference type="Proteomes" id="UP000464013">
    <property type="component" value="Chromosome"/>
</dbReference>
<dbReference type="SFLD" id="SFLDG01148">
    <property type="entry name" value="Xi_(cytGST)"/>
    <property type="match status" value="1"/>
</dbReference>
<feature type="active site" description="Proton donor/acceptor" evidence="1">
    <location>
        <position position="182"/>
    </location>
</feature>
<dbReference type="InterPro" id="IPR036249">
    <property type="entry name" value="Thioredoxin-like_sf"/>
</dbReference>
<dbReference type="RefSeq" id="WP_159548219.1">
    <property type="nucleotide sequence ID" value="NZ_CP035042.1"/>
</dbReference>
<sequence length="311" mass="35283">MNDRLTRILSARATRTESQGRQVVAASEFRHSISKQDGAAFPPERSRYHLFVSHACPFSHYVLIARALKRLQGIVSVSRVAPHQDERGWRFDPPDPVSQAETLADIYLRADPAYSGKVTVPVLWDKLSETIVSNDSGDIFRMLDSAFKGLTRGVPQLRPPELAEEIDTVSAFIRESVNHSVYRAGFAAGQWDYDRAVAELFEALDILEATFPDEDWLLGSQLTEVDARLFVTLIRFDAVYYTHFKCNWRHAYEYPRLWSFARRFYSLPGVAETVRMDDIVSHYYLSHQAINPAGIVPKGPDVIGRLSLSAY</sequence>
<dbReference type="SFLD" id="SFLDG01206">
    <property type="entry name" value="Xi.1"/>
    <property type="match status" value="1"/>
</dbReference>
<dbReference type="CDD" id="cd03190">
    <property type="entry name" value="GST_C_Omega_like"/>
    <property type="match status" value="1"/>
</dbReference>
<dbReference type="OrthoDB" id="9769158at2"/>
<dbReference type="InterPro" id="IPR016639">
    <property type="entry name" value="GST_Omega/GSH"/>
</dbReference>
<dbReference type="AlphaFoldDB" id="A0A6I6SIP9"/>
<proteinExistence type="predicted"/>
<feature type="domain" description="GST N-terminal" evidence="4">
    <location>
        <begin position="55"/>
        <end position="145"/>
    </location>
</feature>
<feature type="binding site" evidence="2">
    <location>
        <begin position="135"/>
        <end position="136"/>
    </location>
    <ligand>
        <name>glutathione</name>
        <dbReference type="ChEBI" id="CHEBI:57925"/>
    </ligand>
</feature>
<feature type="site" description="Lowers pKa of active site Cys" evidence="3">
    <location>
        <position position="283"/>
    </location>
</feature>
<dbReference type="Pfam" id="PF13409">
    <property type="entry name" value="GST_N_2"/>
    <property type="match status" value="1"/>
</dbReference>